<organism evidence="1 2">
    <name type="scientific">Cyberlindnera jadinii (strain ATCC 18201 / CBS 1600 / BCRC 20928 / JCM 3617 / NBRC 0987 / NRRL Y-1542)</name>
    <name type="common">Torula yeast</name>
    <name type="synonym">Candida utilis</name>
    <dbReference type="NCBI Taxonomy" id="983966"/>
    <lineage>
        <taxon>Eukaryota</taxon>
        <taxon>Fungi</taxon>
        <taxon>Dikarya</taxon>
        <taxon>Ascomycota</taxon>
        <taxon>Saccharomycotina</taxon>
        <taxon>Saccharomycetes</taxon>
        <taxon>Phaffomycetales</taxon>
        <taxon>Phaffomycetaceae</taxon>
        <taxon>Cyberlindnera</taxon>
    </lineage>
</organism>
<dbReference type="Proteomes" id="UP000038830">
    <property type="component" value="Unassembled WGS sequence"/>
</dbReference>
<sequence>MMVLLIMIPALNTSSMITPTVLKRVVIQFMTNTNIRDHRTRFIIQVGSNSVMISAMLSLSMQNYHLFVATGAKFYSVTYSKNLHST</sequence>
<reference evidence="2" key="1">
    <citation type="journal article" date="2015" name="J. Biotechnol.">
        <title>The structure of the Cyberlindnera jadinii genome and its relation to Candida utilis analyzed by the occurrence of single nucleotide polymorphisms.</title>
        <authorList>
            <person name="Rupp O."/>
            <person name="Brinkrolf K."/>
            <person name="Buerth C."/>
            <person name="Kunigo M."/>
            <person name="Schneider J."/>
            <person name="Jaenicke S."/>
            <person name="Goesmann A."/>
            <person name="Puehler A."/>
            <person name="Jaeger K.-E."/>
            <person name="Ernst J.F."/>
        </authorList>
    </citation>
    <scope>NUCLEOTIDE SEQUENCE [LARGE SCALE GENOMIC DNA]</scope>
    <source>
        <strain evidence="2">ATCC 18201 / CBS 1600 / BCRC 20928 / JCM 3617 / NBRC 0987 / NRRL Y-1542</strain>
    </source>
</reference>
<name>A0A0H5C4E9_CYBJN</name>
<gene>
    <name evidence="1" type="ORF">BN1211_3488</name>
</gene>
<evidence type="ECO:0000313" key="1">
    <source>
        <dbReference type="EMBL" id="CEP23005.1"/>
    </source>
</evidence>
<evidence type="ECO:0000313" key="2">
    <source>
        <dbReference type="Proteomes" id="UP000038830"/>
    </source>
</evidence>
<dbReference type="AlphaFoldDB" id="A0A0H5C4E9"/>
<protein>
    <submittedName>
        <fullName evidence="1">Uncharacterized protein</fullName>
    </submittedName>
</protein>
<dbReference type="EMBL" id="CDQK01000004">
    <property type="protein sequence ID" value="CEP23005.1"/>
    <property type="molecule type" value="Genomic_DNA"/>
</dbReference>
<proteinExistence type="predicted"/>
<accession>A0A0H5C4E9</accession>